<feature type="transmembrane region" description="Helical" evidence="1">
    <location>
        <begin position="77"/>
        <end position="97"/>
    </location>
</feature>
<feature type="domain" description="HTH cro/C1-type" evidence="2">
    <location>
        <begin position="21"/>
        <end position="91"/>
    </location>
</feature>
<keyword evidence="1" id="KW-1133">Transmembrane helix</keyword>
<reference evidence="3 4" key="1">
    <citation type="submission" date="2021-03" db="EMBL/GenBank/DDBJ databases">
        <title>Sequencing the genomes of 1000 actinobacteria strains.</title>
        <authorList>
            <person name="Klenk H.-P."/>
        </authorList>
    </citation>
    <scope>NUCLEOTIDE SEQUENCE [LARGE SCALE GENOMIC DNA]</scope>
    <source>
        <strain evidence="3 4">DSM 45256</strain>
    </source>
</reference>
<keyword evidence="1" id="KW-0472">Membrane</keyword>
<dbReference type="Gene3D" id="1.10.260.40">
    <property type="entry name" value="lambda repressor-like DNA-binding domains"/>
    <property type="match status" value="1"/>
</dbReference>
<evidence type="ECO:0000313" key="3">
    <source>
        <dbReference type="EMBL" id="MBP2370696.1"/>
    </source>
</evidence>
<protein>
    <submittedName>
        <fullName evidence="3">Transcriptional regulator with XRE-family HTH domain</fullName>
    </submittedName>
</protein>
<keyword evidence="1" id="KW-0812">Transmembrane</keyword>
<name>A0ABS4W3D1_9PSEU</name>
<accession>A0ABS4W3D1</accession>
<dbReference type="SUPFAM" id="SSF47413">
    <property type="entry name" value="lambda repressor-like DNA-binding domains"/>
    <property type="match status" value="1"/>
</dbReference>
<dbReference type="InterPro" id="IPR010982">
    <property type="entry name" value="Lambda_DNA-bd_dom_sf"/>
</dbReference>
<sequence length="215" mass="23550">MIDSDDVTAAWPLSEITAAQINRLRRRAGMSRDQLAARCRDLGAPEQMTAAAIANIETGRRNPTTGRRRRDVTIDELGIFAAALGVPPVLLAIPVGLRELVEILPGRVVSAWDAAQWFTGEEPLPTHNDAGERFVTSDAFRAWETGGAPLDFYRRQDELLDDWRSADAAARPDLEQRLAELRRSMRRAGVRTGALPGQLTANLAHVDSDEESGNG</sequence>
<dbReference type="Pfam" id="PF13560">
    <property type="entry name" value="HTH_31"/>
    <property type="match status" value="1"/>
</dbReference>
<keyword evidence="4" id="KW-1185">Reference proteome</keyword>
<organism evidence="3 4">
    <name type="scientific">Pseudonocardia parietis</name>
    <dbReference type="NCBI Taxonomy" id="570936"/>
    <lineage>
        <taxon>Bacteria</taxon>
        <taxon>Bacillati</taxon>
        <taxon>Actinomycetota</taxon>
        <taxon>Actinomycetes</taxon>
        <taxon>Pseudonocardiales</taxon>
        <taxon>Pseudonocardiaceae</taxon>
        <taxon>Pseudonocardia</taxon>
    </lineage>
</organism>
<proteinExistence type="predicted"/>
<dbReference type="PROSITE" id="PS50943">
    <property type="entry name" value="HTH_CROC1"/>
    <property type="match status" value="1"/>
</dbReference>
<evidence type="ECO:0000256" key="1">
    <source>
        <dbReference type="SAM" id="Phobius"/>
    </source>
</evidence>
<evidence type="ECO:0000259" key="2">
    <source>
        <dbReference type="PROSITE" id="PS50943"/>
    </source>
</evidence>
<dbReference type="Proteomes" id="UP001519295">
    <property type="component" value="Unassembled WGS sequence"/>
</dbReference>
<dbReference type="RefSeq" id="WP_210034176.1">
    <property type="nucleotide sequence ID" value="NZ_JAGINU010000001.1"/>
</dbReference>
<evidence type="ECO:0000313" key="4">
    <source>
        <dbReference type="Proteomes" id="UP001519295"/>
    </source>
</evidence>
<gene>
    <name evidence="3" type="ORF">JOF36_006392</name>
</gene>
<comment type="caution">
    <text evidence="3">The sequence shown here is derived from an EMBL/GenBank/DDBJ whole genome shotgun (WGS) entry which is preliminary data.</text>
</comment>
<dbReference type="EMBL" id="JAGINU010000001">
    <property type="protein sequence ID" value="MBP2370696.1"/>
    <property type="molecule type" value="Genomic_DNA"/>
</dbReference>
<dbReference type="SMART" id="SM00530">
    <property type="entry name" value="HTH_XRE"/>
    <property type="match status" value="1"/>
</dbReference>
<dbReference type="InterPro" id="IPR001387">
    <property type="entry name" value="Cro/C1-type_HTH"/>
</dbReference>
<dbReference type="CDD" id="cd00093">
    <property type="entry name" value="HTH_XRE"/>
    <property type="match status" value="1"/>
</dbReference>